<sequence length="156" mass="18206">MTEETELVRKFVGELSEFMSVVYEEGMIPQRHKNNYALLMGEYVALLDIEVQKMKKLRKSGIRFELVGEEETKGRLEVTQGGDEDQFYYSLRLETVVDRNCNVLVRHETDTLLSLDSFRFGKRSVTPKDVVINRDALVFNRLDQNLNRIRTKILSL</sequence>
<evidence type="ECO:0000313" key="2">
    <source>
        <dbReference type="Proteomes" id="UP000178681"/>
    </source>
</evidence>
<dbReference type="STRING" id="1798377.A2872_02135"/>
<accession>A0A1F5Z5M8</accession>
<name>A0A1F5Z5M8_9BACT</name>
<dbReference type="Proteomes" id="UP000178681">
    <property type="component" value="Unassembled WGS sequence"/>
</dbReference>
<organism evidence="1 2">
    <name type="scientific">Candidatus Gottesmanbacteria bacterium RIFCSPHIGHO2_01_FULL_42_12</name>
    <dbReference type="NCBI Taxonomy" id="1798377"/>
    <lineage>
        <taxon>Bacteria</taxon>
        <taxon>Candidatus Gottesmaniibacteriota</taxon>
    </lineage>
</organism>
<reference evidence="1 2" key="1">
    <citation type="journal article" date="2016" name="Nat. Commun.">
        <title>Thousands of microbial genomes shed light on interconnected biogeochemical processes in an aquifer system.</title>
        <authorList>
            <person name="Anantharaman K."/>
            <person name="Brown C.T."/>
            <person name="Hug L.A."/>
            <person name="Sharon I."/>
            <person name="Castelle C.J."/>
            <person name="Probst A.J."/>
            <person name="Thomas B.C."/>
            <person name="Singh A."/>
            <person name="Wilkins M.J."/>
            <person name="Karaoz U."/>
            <person name="Brodie E.L."/>
            <person name="Williams K.H."/>
            <person name="Hubbard S.S."/>
            <person name="Banfield J.F."/>
        </authorList>
    </citation>
    <scope>NUCLEOTIDE SEQUENCE [LARGE SCALE GENOMIC DNA]</scope>
</reference>
<comment type="caution">
    <text evidence="1">The sequence shown here is derived from an EMBL/GenBank/DDBJ whole genome shotgun (WGS) entry which is preliminary data.</text>
</comment>
<protein>
    <submittedName>
        <fullName evidence="1">Uncharacterized protein</fullName>
    </submittedName>
</protein>
<dbReference type="AlphaFoldDB" id="A0A1F5Z5M8"/>
<gene>
    <name evidence="1" type="ORF">A2872_02135</name>
</gene>
<proteinExistence type="predicted"/>
<evidence type="ECO:0000313" key="1">
    <source>
        <dbReference type="EMBL" id="OGG07741.1"/>
    </source>
</evidence>
<dbReference type="EMBL" id="MFJG01000002">
    <property type="protein sequence ID" value="OGG07741.1"/>
    <property type="molecule type" value="Genomic_DNA"/>
</dbReference>